<feature type="compositionally biased region" description="Low complexity" evidence="13">
    <location>
        <begin position="43"/>
        <end position="52"/>
    </location>
</feature>
<dbReference type="AlphaFoldDB" id="A0A9N9LP12"/>
<feature type="compositionally biased region" description="Basic residues" evidence="13">
    <location>
        <begin position="53"/>
        <end position="64"/>
    </location>
</feature>
<dbReference type="InterPro" id="IPR022676">
    <property type="entry name" value="NMT_N"/>
</dbReference>
<sequence length="565" mass="63771">MADNSKLEDNSSSREAAKEVIEENAATAQGDSESEDEEEEPVAEGAPAASSAAKKKKSKRKRIKAALTSATAKGESSASASADPRADASKAIGSLSKAQIQDILKMNPGLAQELSAGGKDDAKMAEEFKKLSLEEILSGLASSGKNVKDMAGYKFWQTQPVGKLGDKEKIEKEGPFKEIDIEQVRKEPYPMADGFEWVTMDLLDEEELKEVFELLYGHYVEDDEAMFRFNYSKSFLKWALRSPGWKRDWHVGLRATQSRKLVAFISAIPVDLRVRDKVLKASEVNFLVVHKKLRSKRLTPVLIKEITRRCYLEGVFQAIYTAGVVLPKPISTCRYFHRSIDWQKLHDVGFSPLPKGSKPSYQVRKYQLPDHTATKGLRAMEHKDIDAVHDLLTRYLRRFDMSPEFSKEEIEHWLLHKPKEFEEQVVWSYVVEDPQTKSIYDFFSFYCLESSVINNPIHTNVRAAYLFYYATETVFFPDSSREDLKTCLNALINDALILAKKYKFDVFNALTLQDNALFLDQQKFGGGDGQLHYYLYNYNANPIAGGVDARNNVDEAGSGVGVVML</sequence>
<comment type="subunit">
    <text evidence="4">Monomer.</text>
</comment>
<feature type="compositionally biased region" description="Basic and acidic residues" evidence="13">
    <location>
        <begin position="1"/>
        <end position="21"/>
    </location>
</feature>
<evidence type="ECO:0000259" key="14">
    <source>
        <dbReference type="Pfam" id="PF01233"/>
    </source>
</evidence>
<dbReference type="GO" id="GO:0004379">
    <property type="term" value="F:glycylpeptide N-tetradecanoyltransferase activity"/>
    <property type="evidence" value="ECO:0007669"/>
    <property type="project" value="UniProtKB-EC"/>
</dbReference>
<evidence type="ECO:0000313" key="17">
    <source>
        <dbReference type="Proteomes" id="UP000701801"/>
    </source>
</evidence>
<comment type="function">
    <text evidence="1 11">Adds a myristoyl group to the N-terminal glycine residue of certain cellular proteins.</text>
</comment>
<organism evidence="16 17">
    <name type="scientific">Hymenoscyphus albidus</name>
    <dbReference type="NCBI Taxonomy" id="595503"/>
    <lineage>
        <taxon>Eukaryota</taxon>
        <taxon>Fungi</taxon>
        <taxon>Dikarya</taxon>
        <taxon>Ascomycota</taxon>
        <taxon>Pezizomycotina</taxon>
        <taxon>Leotiomycetes</taxon>
        <taxon>Helotiales</taxon>
        <taxon>Helotiaceae</taxon>
        <taxon>Hymenoscyphus</taxon>
    </lineage>
</organism>
<dbReference type="InterPro" id="IPR000903">
    <property type="entry name" value="NMT"/>
</dbReference>
<evidence type="ECO:0000259" key="15">
    <source>
        <dbReference type="Pfam" id="PF02799"/>
    </source>
</evidence>
<dbReference type="Pfam" id="PF02799">
    <property type="entry name" value="NMT_C"/>
    <property type="match status" value="1"/>
</dbReference>
<dbReference type="Proteomes" id="UP000701801">
    <property type="component" value="Unassembled WGS sequence"/>
</dbReference>
<dbReference type="InterPro" id="IPR022678">
    <property type="entry name" value="NMT_CS"/>
</dbReference>
<dbReference type="InterPro" id="IPR016181">
    <property type="entry name" value="Acyl_CoA_acyltransferase"/>
</dbReference>
<keyword evidence="7" id="KW-0963">Cytoplasm</keyword>
<reference evidence="16" key="1">
    <citation type="submission" date="2021-07" db="EMBL/GenBank/DDBJ databases">
        <authorList>
            <person name="Durling M."/>
        </authorList>
    </citation>
    <scope>NUCLEOTIDE SEQUENCE</scope>
</reference>
<comment type="catalytic activity">
    <reaction evidence="10 11">
        <text>N-terminal glycyl-[protein] + tetradecanoyl-CoA = N-tetradecanoylglycyl-[protein] + CoA + H(+)</text>
        <dbReference type="Rhea" id="RHEA:15521"/>
        <dbReference type="Rhea" id="RHEA-COMP:12666"/>
        <dbReference type="Rhea" id="RHEA-COMP:12667"/>
        <dbReference type="ChEBI" id="CHEBI:15378"/>
        <dbReference type="ChEBI" id="CHEBI:57287"/>
        <dbReference type="ChEBI" id="CHEBI:57385"/>
        <dbReference type="ChEBI" id="CHEBI:64723"/>
        <dbReference type="ChEBI" id="CHEBI:133050"/>
        <dbReference type="EC" id="2.3.1.97"/>
    </reaction>
</comment>
<dbReference type="EMBL" id="CAJVRM010000235">
    <property type="protein sequence ID" value="CAG8977798.1"/>
    <property type="molecule type" value="Genomic_DNA"/>
</dbReference>
<evidence type="ECO:0000256" key="8">
    <source>
        <dbReference type="ARBA" id="ARBA00022679"/>
    </source>
</evidence>
<keyword evidence="17" id="KW-1185">Reference proteome</keyword>
<evidence type="ECO:0000256" key="12">
    <source>
        <dbReference type="RuleBase" id="RU004178"/>
    </source>
</evidence>
<evidence type="ECO:0000256" key="3">
    <source>
        <dbReference type="ARBA" id="ARBA00009469"/>
    </source>
</evidence>
<comment type="subcellular location">
    <subcellularLocation>
        <location evidence="2">Cytoplasm</location>
    </subcellularLocation>
</comment>
<dbReference type="GO" id="GO:0005737">
    <property type="term" value="C:cytoplasm"/>
    <property type="evidence" value="ECO:0007669"/>
    <property type="project" value="UniProtKB-SubCell"/>
</dbReference>
<dbReference type="PROSITE" id="PS00976">
    <property type="entry name" value="NMT_2"/>
    <property type="match status" value="1"/>
</dbReference>
<dbReference type="EC" id="2.3.1.97" evidence="5 11"/>
<feature type="compositionally biased region" description="Acidic residues" evidence="13">
    <location>
        <begin position="32"/>
        <end position="42"/>
    </location>
</feature>
<dbReference type="SUPFAM" id="SSF55729">
    <property type="entry name" value="Acyl-CoA N-acyltransferases (Nat)"/>
    <property type="match status" value="2"/>
</dbReference>
<evidence type="ECO:0000256" key="6">
    <source>
        <dbReference type="ARBA" id="ARBA00022240"/>
    </source>
</evidence>
<evidence type="ECO:0000256" key="2">
    <source>
        <dbReference type="ARBA" id="ARBA00004496"/>
    </source>
</evidence>
<dbReference type="InterPro" id="IPR022677">
    <property type="entry name" value="NMT_C"/>
</dbReference>
<dbReference type="FunFam" id="3.40.630.30:FF:000042">
    <property type="entry name" value="Glycylpeptide N-tetradecanoyltransferase"/>
    <property type="match status" value="1"/>
</dbReference>
<keyword evidence="9 11" id="KW-0012">Acyltransferase</keyword>
<comment type="similarity">
    <text evidence="3 12">Belongs to the NMT family.</text>
</comment>
<dbReference type="FunFam" id="3.40.630.30:FF:000056">
    <property type="entry name" value="Glycylpeptide N-tetradecanoyltransferase"/>
    <property type="match status" value="1"/>
</dbReference>
<feature type="region of interest" description="Disordered" evidence="13">
    <location>
        <begin position="1"/>
        <end position="90"/>
    </location>
</feature>
<evidence type="ECO:0000256" key="5">
    <source>
        <dbReference type="ARBA" id="ARBA00012923"/>
    </source>
</evidence>
<evidence type="ECO:0000313" key="16">
    <source>
        <dbReference type="EMBL" id="CAG8977798.1"/>
    </source>
</evidence>
<keyword evidence="8 11" id="KW-0808">Transferase</keyword>
<gene>
    <name evidence="16" type="ORF">HYALB_00010883</name>
</gene>
<dbReference type="Gene3D" id="3.40.630.30">
    <property type="match status" value="2"/>
</dbReference>
<evidence type="ECO:0000256" key="13">
    <source>
        <dbReference type="SAM" id="MobiDB-lite"/>
    </source>
</evidence>
<evidence type="ECO:0000256" key="9">
    <source>
        <dbReference type="ARBA" id="ARBA00023315"/>
    </source>
</evidence>
<evidence type="ECO:0000256" key="11">
    <source>
        <dbReference type="RuleBase" id="RU000586"/>
    </source>
</evidence>
<evidence type="ECO:0000256" key="7">
    <source>
        <dbReference type="ARBA" id="ARBA00022490"/>
    </source>
</evidence>
<comment type="caution">
    <text evidence="16">The sequence shown here is derived from an EMBL/GenBank/DDBJ whole genome shotgun (WGS) entry which is preliminary data.</text>
</comment>
<name>A0A9N9LP12_9HELO</name>
<accession>A0A9N9LP12</accession>
<dbReference type="PANTHER" id="PTHR11377">
    <property type="entry name" value="N-MYRISTOYL TRANSFERASE"/>
    <property type="match status" value="1"/>
</dbReference>
<dbReference type="PANTHER" id="PTHR11377:SF5">
    <property type="entry name" value="GLYCYLPEPTIDE N-TETRADECANOYLTRANSFERASE"/>
    <property type="match status" value="1"/>
</dbReference>
<dbReference type="Pfam" id="PF01233">
    <property type="entry name" value="NMT"/>
    <property type="match status" value="1"/>
</dbReference>
<evidence type="ECO:0000256" key="1">
    <source>
        <dbReference type="ARBA" id="ARBA00003900"/>
    </source>
</evidence>
<evidence type="ECO:0000256" key="4">
    <source>
        <dbReference type="ARBA" id="ARBA00011245"/>
    </source>
</evidence>
<evidence type="ECO:0000256" key="10">
    <source>
        <dbReference type="ARBA" id="ARBA00048276"/>
    </source>
</evidence>
<feature type="domain" description="Glycylpeptide N-tetradecanoyltransferase N-terminal" evidence="14">
    <location>
        <begin position="179"/>
        <end position="333"/>
    </location>
</feature>
<feature type="domain" description="Glycylpeptide N-tetradecanoyltransferase C-terminal" evidence="15">
    <location>
        <begin position="347"/>
        <end position="563"/>
    </location>
</feature>
<protein>
    <recommendedName>
        <fullName evidence="6 11">Glycylpeptide N-tetradecanoyltransferase</fullName>
        <ecNumber evidence="5 11">2.3.1.97</ecNumber>
    </recommendedName>
</protein>
<proteinExistence type="inferred from homology"/>
<dbReference type="OrthoDB" id="60315at2759"/>